<dbReference type="InterPro" id="IPR007504">
    <property type="entry name" value="H/ACA_rnp_Gar1/Naf1"/>
</dbReference>
<keyword evidence="8" id="KW-0539">Nucleus</keyword>
<feature type="region of interest" description="Disordered" evidence="9">
    <location>
        <begin position="268"/>
        <end position="368"/>
    </location>
</feature>
<evidence type="ECO:0000256" key="2">
    <source>
        <dbReference type="ARBA" id="ARBA00009801"/>
    </source>
</evidence>
<feature type="compositionally biased region" description="Acidic residues" evidence="9">
    <location>
        <begin position="333"/>
        <end position="342"/>
    </location>
</feature>
<keyword evidence="6" id="KW-0597">Phosphoprotein</keyword>
<dbReference type="Pfam" id="PF04410">
    <property type="entry name" value="Gar1"/>
    <property type="match status" value="1"/>
</dbReference>
<feature type="region of interest" description="Disordered" evidence="9">
    <location>
        <begin position="795"/>
        <end position="822"/>
    </location>
</feature>
<dbReference type="GO" id="GO:0000493">
    <property type="term" value="P:box H/ACA snoRNP assembly"/>
    <property type="evidence" value="ECO:0007669"/>
    <property type="project" value="InterPro"/>
</dbReference>
<comment type="subcellular location">
    <subcellularLocation>
        <location evidence="1">Nucleus</location>
    </subcellularLocation>
</comment>
<accession>A0A2P2QPK4</accession>
<sequence length="822" mass="89193">MVGFMSKPNDIGEDVNPGLSPKSSKFLLYPFDSKTVDLDIDFADKFLDFDSIKEYFEDNREKADFGKVDMEGFEKKMGVDDKGSCAEDCVRDPNPGGSNPVREESKPLEDGPGCVVKEEEMEFDRDGVSGCFIEEVMGRVSLVGGSNRVIGDGIALRSEVEEEKGNVCLVTQSSSVASDWSNLKNVVEDDGVKTGNESLATVSSSIIAVKSETMIAEDGKGSLSFATKSSSVLHDGCNVKNEVVNDGVRTGHDSLEARSSSVVGIVSSVNSMGMRNRDASESDTESESLSSSSSSSSPSSSSGDDEEMDVEEYKKKEDDNKKEELRTEGETNLVEDIEEGEITETNGEEIVGGIGDSCGKEEEEEDGDVDKMVDWSDADFDDVEVEDGGIVRGPIRSKNELTVLPPVPPVDITLHPHHQLMPVGVILSIMGAQVVVEGMEKHNPLNEGSILWVTETRSPLGLVDEIFGPVRNPFYVVRYNSENDIPRGIHEGSFVCFVPEFVNHVLNDKELYKKGYDASGENDEEVSDEEEFSDDEKEAEYKRMQKMSKRGMTEQTVKNQKTNRKNIKIGGGNWKKNKYPGQQTVMGVDQPSLHQKQPNVFPVRPVLGPNINPPSSAGKDFTDVTGFVPPFPPMPQTSPVFPVPNLVWANGVSPQQPQSTVIPGGLLGNNMPLATGAQVQHPCQMPVPNCLPFQQQFNLNPNQASNPITFLSSGQPNLVAGPLYSTLLAALGQNSSNLTSFGMGLHVQPPLRTMNTSNGGLGMLSSGQCVEQNSNMQPPTVIPSDIQATQVVNLGASSSRGRRPHHRGRGRFAHGRGRHASK</sequence>
<dbReference type="EMBL" id="GGEC01088456">
    <property type="protein sequence ID" value="MBX68940.1"/>
    <property type="molecule type" value="Transcribed_RNA"/>
</dbReference>
<comment type="similarity">
    <text evidence="2">Belongs to the NAF1 family.</text>
</comment>
<protein>
    <recommendedName>
        <fullName evidence="3">H/ACA ribonucleoprotein complex non-core subunit NAF1</fullName>
    </recommendedName>
</protein>
<evidence type="ECO:0000256" key="5">
    <source>
        <dbReference type="ARBA" id="ARBA00022552"/>
    </source>
</evidence>
<dbReference type="GO" id="GO:0005634">
    <property type="term" value="C:nucleus"/>
    <property type="evidence" value="ECO:0007669"/>
    <property type="project" value="UniProtKB-SubCell"/>
</dbReference>
<organism evidence="10">
    <name type="scientific">Rhizophora mucronata</name>
    <name type="common">Asiatic mangrove</name>
    <dbReference type="NCBI Taxonomy" id="61149"/>
    <lineage>
        <taxon>Eukaryota</taxon>
        <taxon>Viridiplantae</taxon>
        <taxon>Streptophyta</taxon>
        <taxon>Embryophyta</taxon>
        <taxon>Tracheophyta</taxon>
        <taxon>Spermatophyta</taxon>
        <taxon>Magnoliopsida</taxon>
        <taxon>eudicotyledons</taxon>
        <taxon>Gunneridae</taxon>
        <taxon>Pentapetalae</taxon>
        <taxon>rosids</taxon>
        <taxon>fabids</taxon>
        <taxon>Malpighiales</taxon>
        <taxon>Rhizophoraceae</taxon>
        <taxon>Rhizophora</taxon>
    </lineage>
</organism>
<feature type="compositionally biased region" description="Basic residues" evidence="9">
    <location>
        <begin position="800"/>
        <end position="822"/>
    </location>
</feature>
<dbReference type="PANTHER" id="PTHR31633:SF1">
    <property type="entry name" value="H_ACA RIBONUCLEOPROTEIN COMPLEX NON-CORE SUBUNIT NAF1"/>
    <property type="match status" value="1"/>
</dbReference>
<feature type="region of interest" description="Disordered" evidence="9">
    <location>
        <begin position="517"/>
        <end position="537"/>
    </location>
</feature>
<dbReference type="GO" id="GO:0001522">
    <property type="term" value="P:pseudouridine synthesis"/>
    <property type="evidence" value="ECO:0007669"/>
    <property type="project" value="InterPro"/>
</dbReference>
<name>A0A2P2QPK4_RHIMU</name>
<dbReference type="FunFam" id="2.40.10.230:FF:000002">
    <property type="entry name" value="H/ACA ribonucleoprotein complex non-core subunit NAF1"/>
    <property type="match status" value="1"/>
</dbReference>
<keyword evidence="10" id="KW-0687">Ribonucleoprotein</keyword>
<dbReference type="InterPro" id="IPR038664">
    <property type="entry name" value="Gar1/Naf1_Cbf5-bd_sf"/>
</dbReference>
<dbReference type="GO" id="GO:0005732">
    <property type="term" value="C:sno(s)RNA-containing ribonucleoprotein complex"/>
    <property type="evidence" value="ECO:0007669"/>
    <property type="project" value="InterPro"/>
</dbReference>
<dbReference type="AlphaFoldDB" id="A0A2P2QPK4"/>
<evidence type="ECO:0000256" key="7">
    <source>
        <dbReference type="ARBA" id="ARBA00022884"/>
    </source>
</evidence>
<keyword evidence="7" id="KW-0694">RNA-binding</keyword>
<keyword evidence="4" id="KW-0690">Ribosome biogenesis</keyword>
<evidence type="ECO:0000256" key="6">
    <source>
        <dbReference type="ARBA" id="ARBA00022553"/>
    </source>
</evidence>
<feature type="compositionally biased region" description="Acidic residues" evidence="9">
    <location>
        <begin position="520"/>
        <end position="537"/>
    </location>
</feature>
<dbReference type="SUPFAM" id="SSF50447">
    <property type="entry name" value="Translation proteins"/>
    <property type="match status" value="1"/>
</dbReference>
<feature type="compositionally biased region" description="Basic and acidic residues" evidence="9">
    <location>
        <begin position="79"/>
        <end position="91"/>
    </location>
</feature>
<feature type="region of interest" description="Disordered" evidence="9">
    <location>
        <begin position="1"/>
        <end position="22"/>
    </location>
</feature>
<dbReference type="GO" id="GO:0003723">
    <property type="term" value="F:RNA binding"/>
    <property type="evidence" value="ECO:0007669"/>
    <property type="project" value="UniProtKB-KW"/>
</dbReference>
<evidence type="ECO:0000256" key="8">
    <source>
        <dbReference type="ARBA" id="ARBA00023242"/>
    </source>
</evidence>
<dbReference type="InterPro" id="IPR040309">
    <property type="entry name" value="Naf1"/>
</dbReference>
<evidence type="ECO:0000256" key="4">
    <source>
        <dbReference type="ARBA" id="ARBA00022517"/>
    </source>
</evidence>
<dbReference type="GO" id="GO:0006364">
    <property type="term" value="P:rRNA processing"/>
    <property type="evidence" value="ECO:0007669"/>
    <property type="project" value="UniProtKB-KW"/>
</dbReference>
<evidence type="ECO:0000256" key="1">
    <source>
        <dbReference type="ARBA" id="ARBA00004123"/>
    </source>
</evidence>
<evidence type="ECO:0000256" key="3">
    <source>
        <dbReference type="ARBA" id="ARBA00021438"/>
    </source>
</evidence>
<reference evidence="10" key="1">
    <citation type="submission" date="2018-02" db="EMBL/GenBank/DDBJ databases">
        <title>Rhizophora mucronata_Transcriptome.</title>
        <authorList>
            <person name="Meera S.P."/>
            <person name="Sreeshan A."/>
            <person name="Augustine A."/>
        </authorList>
    </citation>
    <scope>NUCLEOTIDE SEQUENCE</scope>
    <source>
        <tissue evidence="10">Leaf</tissue>
    </source>
</reference>
<dbReference type="PANTHER" id="PTHR31633">
    <property type="entry name" value="H/ACA RIBONUCLEOPROTEIN COMPLEX NON-CORE SUBUNIT NAF1"/>
    <property type="match status" value="1"/>
</dbReference>
<dbReference type="InterPro" id="IPR009000">
    <property type="entry name" value="Transl_B-barrel_sf"/>
</dbReference>
<feature type="compositionally biased region" description="Basic and acidic residues" evidence="9">
    <location>
        <begin position="311"/>
        <end position="329"/>
    </location>
</feature>
<proteinExistence type="inferred from homology"/>
<feature type="region of interest" description="Disordered" evidence="9">
    <location>
        <begin position="79"/>
        <end position="111"/>
    </location>
</feature>
<keyword evidence="5" id="KW-0698">rRNA processing</keyword>
<evidence type="ECO:0000313" key="10">
    <source>
        <dbReference type="EMBL" id="MBX68940.1"/>
    </source>
</evidence>
<feature type="compositionally biased region" description="Low complexity" evidence="9">
    <location>
        <begin position="287"/>
        <end position="302"/>
    </location>
</feature>
<evidence type="ECO:0000256" key="9">
    <source>
        <dbReference type="SAM" id="MobiDB-lite"/>
    </source>
</evidence>
<dbReference type="Gene3D" id="2.40.10.230">
    <property type="entry name" value="Probable tRNA pseudouridine synthase domain"/>
    <property type="match status" value="1"/>
</dbReference>